<keyword evidence="16" id="KW-0812">Transmembrane</keyword>
<keyword evidence="3" id="KW-1003">Cell membrane</keyword>
<dbReference type="InterPro" id="IPR001245">
    <property type="entry name" value="Ser-Thr/Tyr_kinase_cat_dom"/>
</dbReference>
<dbReference type="PANTHER" id="PTHR27002">
    <property type="entry name" value="RECEPTOR-LIKE SERINE/THREONINE-PROTEIN KINASE SD1-8"/>
    <property type="match status" value="1"/>
</dbReference>
<dbReference type="CDD" id="cd14066">
    <property type="entry name" value="STKc_IRAK"/>
    <property type="match status" value="2"/>
</dbReference>
<evidence type="ECO:0000256" key="12">
    <source>
        <dbReference type="ARBA" id="ARBA00023180"/>
    </source>
</evidence>
<dbReference type="SMART" id="SM00108">
    <property type="entry name" value="B_lectin"/>
    <property type="match status" value="1"/>
</dbReference>
<dbReference type="InterPro" id="IPR000719">
    <property type="entry name" value="Prot_kinase_dom"/>
</dbReference>
<feature type="transmembrane region" description="Helical" evidence="16">
    <location>
        <begin position="937"/>
        <end position="957"/>
    </location>
</feature>
<dbReference type="Gene3D" id="1.10.510.10">
    <property type="entry name" value="Transferase(Phosphotransferase) domain 1"/>
    <property type="match status" value="2"/>
</dbReference>
<dbReference type="InterPro" id="IPR011009">
    <property type="entry name" value="Kinase-like_dom_sf"/>
</dbReference>
<dbReference type="Pfam" id="PF08276">
    <property type="entry name" value="PAN_2"/>
    <property type="match status" value="1"/>
</dbReference>
<dbReference type="Gene3D" id="2.90.10.10">
    <property type="entry name" value="Bulb-type lectin domain"/>
    <property type="match status" value="1"/>
</dbReference>
<evidence type="ECO:0000256" key="8">
    <source>
        <dbReference type="ARBA" id="ARBA00022777"/>
    </source>
</evidence>
<dbReference type="PROSITE" id="PS00108">
    <property type="entry name" value="PROTEIN_KINASE_ST"/>
    <property type="match status" value="1"/>
</dbReference>
<dbReference type="InterPro" id="IPR003609">
    <property type="entry name" value="Pan_app"/>
</dbReference>
<evidence type="ECO:0000259" key="19">
    <source>
        <dbReference type="PROSITE" id="PS50948"/>
    </source>
</evidence>
<feature type="domain" description="Protein kinase" evidence="17">
    <location>
        <begin position="1004"/>
        <end position="1291"/>
    </location>
</feature>
<evidence type="ECO:0000256" key="13">
    <source>
        <dbReference type="ARBA" id="ARBA00047899"/>
    </source>
</evidence>
<feature type="domain" description="Protein kinase" evidence="17">
    <location>
        <begin position="96"/>
        <end position="382"/>
    </location>
</feature>
<feature type="transmembrane region" description="Helical" evidence="16">
    <location>
        <begin position="28"/>
        <end position="48"/>
    </location>
</feature>
<dbReference type="PROSITE" id="PS50948">
    <property type="entry name" value="PAN"/>
    <property type="match status" value="1"/>
</dbReference>
<evidence type="ECO:0000256" key="1">
    <source>
        <dbReference type="ARBA" id="ARBA00004251"/>
    </source>
</evidence>
<sequence length="1314" mass="146652">MEKASYLENLYIRLGKFPVQSKSNLPKILLPIIACLLLFTSGVLVWTCKNRGKRQKRKIQKRKVLEYLSSMDEAGGKNIEFPFISFENIVTATDNFSDCNMLGKGGFGKVYKGMLEGTKEVAVKRLSKGSGQGTEEFRNEVALIAKLQHKNLVVLLGCSIHEDEKLLVYEYLPNKSLDYFLFDSTRRSMLQWTTRFKIIQGVARGIMYLHQDSRLTIIHRDLKASKILLDKEMSPKISDFGMARIFCGDQLQASTNRVVGTYGYMSPEYAMEGAFSVKSDTYSFGVLLLEIISGLKISSLHLIMDFPNLIVYAWNLWKDGKVEDFVDSSIMENCCLYEVSQCIHIGLLCVQDSPSYRPHMSAVVFMLENKIKPLPTPKQPIYFALRDYEPREAGDIREFSINDSKRKPMLQQPRRCKIIQGQGLTRGILYRHQHLIHRNLKGRKILLDKDKEMNLRYQIMPWLGLFCANQLSATLPGTYGETGAWELHACLHSAQEKLRTNGEEMVALLPVFILLLLSLSCQSSGHGDQLTQAKPLSPGDKLISKDGSFALGFYSPDNSNKTLYIVIWYNNIPEHNRVWIANRAPAGGSAKLAITNNQQLALSDSNGHTFWASSTAVSSSSTGGGAGAVAVLLNSGNFVLRSANGTVIWQSFDHPTATILPSMKVVLSRKGQVATRLVPWKSNDDPSPGDFSGSIDPSSNLQFFVWRGTQPYYRINFFSETSVFNCGGGGRGNATPVVVDAGEEVYYTYTVPDGSPYTRVLFDHTGTVSLRTWNSSASKWITGFQRPSSSGCDLYASCGPFGYCDNTEAAPSCRCLDGFDRIDALDASRGCRRSEALKCGMEDRFVTLPGMKVPDKFLHIGNRSFDECAAECRANCSCTAFAYVTMSSAAGTLAYASGCLLWTGDLVDTGKAAGSGQYLYLRLAGSQARHKITSLQVLLLVVACLLLLASIALFWTCKYRGKLQKKKTEKREMLEYLRSMNKAADNLEFSFISFEEIVAATDNFSDSNMLGKGGFGKVYKGVLQGAKEVAVKRLSKGSGQGTEEFRNEVVLIANLQHKNLVKLLGCCIHHDDKLLVYEYLPNKSLDYFLFDSTRKHVLQWPERFKIIQGIARGIQYLHQDSRLTIIHRDLKASNILLDKEMSPKISDFGMARIFNGNQPEANTDRVVGTYGYMSPEYVMGGVFSVKSDTYSFGVLLLEIVSGLKISSPHFYMEFSNLIIYAWKLWKDGKIEDFVDSSLRETCPLDEVARCIHIGLLCVQDNPNCRPLMSTVVSMLENKTTPLPTPMQHVHFACRDLEPENASDLSINDMSLTTS</sequence>
<dbReference type="Pfam" id="PF07714">
    <property type="entry name" value="PK_Tyr_Ser-Thr"/>
    <property type="match status" value="2"/>
</dbReference>
<feature type="binding site" evidence="15">
    <location>
        <position position="1032"/>
    </location>
    <ligand>
        <name>ATP</name>
        <dbReference type="ChEBI" id="CHEBI:30616"/>
    </ligand>
</feature>
<evidence type="ECO:0000256" key="16">
    <source>
        <dbReference type="SAM" id="Phobius"/>
    </source>
</evidence>
<dbReference type="SMART" id="SM00473">
    <property type="entry name" value="PAN_AP"/>
    <property type="match status" value="1"/>
</dbReference>
<dbReference type="InterPro" id="IPR000858">
    <property type="entry name" value="S_locus_glycoprot_dom"/>
</dbReference>
<keyword evidence="9 15" id="KW-0067">ATP-binding</keyword>
<organism evidence="20 21">
    <name type="scientific">Paspalum notatum var. saurae</name>
    <dbReference type="NCBI Taxonomy" id="547442"/>
    <lineage>
        <taxon>Eukaryota</taxon>
        <taxon>Viridiplantae</taxon>
        <taxon>Streptophyta</taxon>
        <taxon>Embryophyta</taxon>
        <taxon>Tracheophyta</taxon>
        <taxon>Spermatophyta</taxon>
        <taxon>Magnoliopsida</taxon>
        <taxon>Liliopsida</taxon>
        <taxon>Poales</taxon>
        <taxon>Poaceae</taxon>
        <taxon>PACMAD clade</taxon>
        <taxon>Panicoideae</taxon>
        <taxon>Andropogonodae</taxon>
        <taxon>Paspaleae</taxon>
        <taxon>Paspalinae</taxon>
        <taxon>Paspalum</taxon>
    </lineage>
</organism>
<dbReference type="FunFam" id="1.10.510.10:FF:000060">
    <property type="entry name" value="G-type lectin S-receptor-like serine/threonine-protein kinase"/>
    <property type="match status" value="2"/>
</dbReference>
<keyword evidence="8" id="KW-0418">Kinase</keyword>
<dbReference type="InterPro" id="IPR036426">
    <property type="entry name" value="Bulb-type_lectin_dom_sf"/>
</dbReference>
<dbReference type="GO" id="GO:0005524">
    <property type="term" value="F:ATP binding"/>
    <property type="evidence" value="ECO:0007669"/>
    <property type="project" value="UniProtKB-UniRule"/>
</dbReference>
<keyword evidence="16" id="KW-0472">Membrane</keyword>
<evidence type="ECO:0000313" key="21">
    <source>
        <dbReference type="Proteomes" id="UP001341281"/>
    </source>
</evidence>
<evidence type="ECO:0000256" key="3">
    <source>
        <dbReference type="ARBA" id="ARBA00022475"/>
    </source>
</evidence>
<dbReference type="Proteomes" id="UP001341281">
    <property type="component" value="Chromosome 07"/>
</dbReference>
<keyword evidence="10" id="KW-1015">Disulfide bond</keyword>
<dbReference type="GO" id="GO:0048544">
    <property type="term" value="P:recognition of pollen"/>
    <property type="evidence" value="ECO:0007669"/>
    <property type="project" value="InterPro"/>
</dbReference>
<dbReference type="SMART" id="SM00220">
    <property type="entry name" value="S_TKc"/>
    <property type="match status" value="2"/>
</dbReference>
<keyword evidence="6" id="KW-0732">Signal</keyword>
<evidence type="ECO:0000313" key="20">
    <source>
        <dbReference type="EMBL" id="WVZ87315.1"/>
    </source>
</evidence>
<dbReference type="PROSITE" id="PS50927">
    <property type="entry name" value="BULB_LECTIN"/>
    <property type="match status" value="1"/>
</dbReference>
<dbReference type="PANTHER" id="PTHR27002:SF1118">
    <property type="entry name" value="NON-SPECIFIC SERINE_THREONINE PROTEIN KINASE"/>
    <property type="match status" value="1"/>
</dbReference>
<dbReference type="GO" id="GO:0004674">
    <property type="term" value="F:protein serine/threonine kinase activity"/>
    <property type="evidence" value="ECO:0007669"/>
    <property type="project" value="UniProtKB-KW"/>
</dbReference>
<comment type="catalytic activity">
    <reaction evidence="14">
        <text>L-seryl-[protein] + ATP = O-phospho-L-seryl-[protein] + ADP + H(+)</text>
        <dbReference type="Rhea" id="RHEA:17989"/>
        <dbReference type="Rhea" id="RHEA-COMP:9863"/>
        <dbReference type="Rhea" id="RHEA-COMP:11604"/>
        <dbReference type="ChEBI" id="CHEBI:15378"/>
        <dbReference type="ChEBI" id="CHEBI:29999"/>
        <dbReference type="ChEBI" id="CHEBI:30616"/>
        <dbReference type="ChEBI" id="CHEBI:83421"/>
        <dbReference type="ChEBI" id="CHEBI:456216"/>
        <dbReference type="EC" id="2.7.11.1"/>
    </reaction>
</comment>
<evidence type="ECO:0000256" key="15">
    <source>
        <dbReference type="PROSITE-ProRule" id="PRU10141"/>
    </source>
</evidence>
<evidence type="ECO:0000256" key="14">
    <source>
        <dbReference type="ARBA" id="ARBA00048679"/>
    </source>
</evidence>
<dbReference type="InterPro" id="IPR001480">
    <property type="entry name" value="Bulb-type_lectin_dom"/>
</dbReference>
<dbReference type="EMBL" id="CP144751">
    <property type="protein sequence ID" value="WVZ87315.1"/>
    <property type="molecule type" value="Genomic_DNA"/>
</dbReference>
<feature type="binding site" evidence="15">
    <location>
        <position position="124"/>
    </location>
    <ligand>
        <name>ATP</name>
        <dbReference type="ChEBI" id="CHEBI:30616"/>
    </ligand>
</feature>
<dbReference type="PROSITE" id="PS50011">
    <property type="entry name" value="PROTEIN_KINASE_DOM"/>
    <property type="match status" value="2"/>
</dbReference>
<name>A0AAQ3U8P4_PASNO</name>
<evidence type="ECO:0000259" key="17">
    <source>
        <dbReference type="PROSITE" id="PS50011"/>
    </source>
</evidence>
<evidence type="ECO:0000256" key="7">
    <source>
        <dbReference type="ARBA" id="ARBA00022741"/>
    </source>
</evidence>
<proteinExistence type="predicted"/>
<feature type="domain" description="Apple" evidence="19">
    <location>
        <begin position="839"/>
        <end position="924"/>
    </location>
</feature>
<dbReference type="PROSITE" id="PS00107">
    <property type="entry name" value="PROTEIN_KINASE_ATP"/>
    <property type="match status" value="2"/>
</dbReference>
<keyword evidence="16" id="KW-1133">Transmembrane helix</keyword>
<keyword evidence="21" id="KW-1185">Reference proteome</keyword>
<comment type="subcellular location">
    <subcellularLocation>
        <location evidence="1">Cell membrane</location>
        <topology evidence="1">Single-pass type I membrane protein</topology>
    </subcellularLocation>
</comment>
<dbReference type="CDD" id="cd01098">
    <property type="entry name" value="PAN_AP_plant"/>
    <property type="match status" value="1"/>
</dbReference>
<accession>A0AAQ3U8P4</accession>
<keyword evidence="7 15" id="KW-0547">Nucleotide-binding</keyword>
<dbReference type="Pfam" id="PF01453">
    <property type="entry name" value="B_lectin"/>
    <property type="match status" value="1"/>
</dbReference>
<dbReference type="GO" id="GO:0051707">
    <property type="term" value="P:response to other organism"/>
    <property type="evidence" value="ECO:0007669"/>
    <property type="project" value="UniProtKB-ARBA"/>
</dbReference>
<evidence type="ECO:0000256" key="10">
    <source>
        <dbReference type="ARBA" id="ARBA00023157"/>
    </source>
</evidence>
<protein>
    <recommendedName>
        <fullName evidence="2">non-specific serine/threonine protein kinase</fullName>
        <ecNumber evidence="2">2.7.11.1</ecNumber>
    </recommendedName>
</protein>
<keyword evidence="5" id="KW-0808">Transferase</keyword>
<keyword evidence="11" id="KW-0675">Receptor</keyword>
<dbReference type="EC" id="2.7.11.1" evidence="2"/>
<evidence type="ECO:0000256" key="4">
    <source>
        <dbReference type="ARBA" id="ARBA00022527"/>
    </source>
</evidence>
<evidence type="ECO:0000256" key="5">
    <source>
        <dbReference type="ARBA" id="ARBA00022679"/>
    </source>
</evidence>
<evidence type="ECO:0000256" key="11">
    <source>
        <dbReference type="ARBA" id="ARBA00023170"/>
    </source>
</evidence>
<dbReference type="GO" id="GO:0005886">
    <property type="term" value="C:plasma membrane"/>
    <property type="evidence" value="ECO:0007669"/>
    <property type="project" value="UniProtKB-SubCell"/>
</dbReference>
<comment type="catalytic activity">
    <reaction evidence="13">
        <text>L-threonyl-[protein] + ATP = O-phospho-L-threonyl-[protein] + ADP + H(+)</text>
        <dbReference type="Rhea" id="RHEA:46608"/>
        <dbReference type="Rhea" id="RHEA-COMP:11060"/>
        <dbReference type="Rhea" id="RHEA-COMP:11605"/>
        <dbReference type="ChEBI" id="CHEBI:15378"/>
        <dbReference type="ChEBI" id="CHEBI:30013"/>
        <dbReference type="ChEBI" id="CHEBI:30616"/>
        <dbReference type="ChEBI" id="CHEBI:61977"/>
        <dbReference type="ChEBI" id="CHEBI:456216"/>
        <dbReference type="EC" id="2.7.11.1"/>
    </reaction>
</comment>
<keyword evidence="12" id="KW-0325">Glycoprotein</keyword>
<gene>
    <name evidence="20" type="ORF">U9M48_033971</name>
</gene>
<dbReference type="FunFam" id="3.30.200.20:FF:000402">
    <property type="entry name" value="Serine/threonine-protein kinase"/>
    <property type="match status" value="2"/>
</dbReference>
<dbReference type="InterPro" id="IPR008271">
    <property type="entry name" value="Ser/Thr_kinase_AS"/>
</dbReference>
<evidence type="ECO:0000256" key="2">
    <source>
        <dbReference type="ARBA" id="ARBA00012513"/>
    </source>
</evidence>
<evidence type="ECO:0000256" key="6">
    <source>
        <dbReference type="ARBA" id="ARBA00022729"/>
    </source>
</evidence>
<dbReference type="SUPFAM" id="SSF56112">
    <property type="entry name" value="Protein kinase-like (PK-like)"/>
    <property type="match status" value="2"/>
</dbReference>
<dbReference type="CDD" id="cd00028">
    <property type="entry name" value="B_lectin"/>
    <property type="match status" value="1"/>
</dbReference>
<evidence type="ECO:0000259" key="18">
    <source>
        <dbReference type="PROSITE" id="PS50927"/>
    </source>
</evidence>
<evidence type="ECO:0000256" key="9">
    <source>
        <dbReference type="ARBA" id="ARBA00022840"/>
    </source>
</evidence>
<dbReference type="Pfam" id="PF00954">
    <property type="entry name" value="S_locus_glycop"/>
    <property type="match status" value="1"/>
</dbReference>
<keyword evidence="4" id="KW-0723">Serine/threonine-protein kinase</keyword>
<reference evidence="20 21" key="1">
    <citation type="submission" date="2024-02" db="EMBL/GenBank/DDBJ databases">
        <title>High-quality chromosome-scale genome assembly of Pensacola bahiagrass (Paspalum notatum Flugge var. saurae).</title>
        <authorList>
            <person name="Vega J.M."/>
            <person name="Podio M."/>
            <person name="Orjuela J."/>
            <person name="Siena L.A."/>
            <person name="Pessino S.C."/>
            <person name="Combes M.C."/>
            <person name="Mariac C."/>
            <person name="Albertini E."/>
            <person name="Pupilli F."/>
            <person name="Ortiz J.P.A."/>
            <person name="Leblanc O."/>
        </authorList>
    </citation>
    <scope>NUCLEOTIDE SEQUENCE [LARGE SCALE GENOMIC DNA]</scope>
    <source>
        <strain evidence="20">R1</strain>
        <tissue evidence="20">Leaf</tissue>
    </source>
</reference>
<dbReference type="InterPro" id="IPR017441">
    <property type="entry name" value="Protein_kinase_ATP_BS"/>
</dbReference>
<dbReference type="Gene3D" id="3.30.200.20">
    <property type="entry name" value="Phosphorylase Kinase, domain 1"/>
    <property type="match status" value="2"/>
</dbReference>
<feature type="domain" description="Bulb-type lectin" evidence="18">
    <location>
        <begin position="527"/>
        <end position="653"/>
    </location>
</feature>
<dbReference type="SUPFAM" id="SSF51110">
    <property type="entry name" value="alpha-D-mannose-specific plant lectins"/>
    <property type="match status" value="1"/>
</dbReference>